<evidence type="ECO:0000313" key="1">
    <source>
        <dbReference type="EMBL" id="OZC02434.1"/>
    </source>
</evidence>
<proteinExistence type="predicted"/>
<reference evidence="1 2" key="1">
    <citation type="submission" date="2016-11" db="EMBL/GenBank/DDBJ databases">
        <title>Study of marine rhodopsin-containing bacteria.</title>
        <authorList>
            <person name="Yoshizawa S."/>
            <person name="Kumagai Y."/>
            <person name="Kogure K."/>
        </authorList>
    </citation>
    <scope>NUCLEOTIDE SEQUENCE [LARGE SCALE GENOMIC DNA]</scope>
    <source>
        <strain evidence="1 2">SG-29</strain>
    </source>
</reference>
<dbReference type="AlphaFoldDB" id="A0A259TXY1"/>
<organism evidence="1 2">
    <name type="scientific">Rubricoccus marinus</name>
    <dbReference type="NCBI Taxonomy" id="716817"/>
    <lineage>
        <taxon>Bacteria</taxon>
        <taxon>Pseudomonadati</taxon>
        <taxon>Rhodothermota</taxon>
        <taxon>Rhodothermia</taxon>
        <taxon>Rhodothermales</taxon>
        <taxon>Rubricoccaceae</taxon>
        <taxon>Rubricoccus</taxon>
    </lineage>
</organism>
<dbReference type="Proteomes" id="UP000216446">
    <property type="component" value="Unassembled WGS sequence"/>
</dbReference>
<comment type="caution">
    <text evidence="1">The sequence shown here is derived from an EMBL/GenBank/DDBJ whole genome shotgun (WGS) entry which is preliminary data.</text>
</comment>
<protein>
    <submittedName>
        <fullName evidence="1">Uncharacterized protein</fullName>
    </submittedName>
</protein>
<dbReference type="InParanoid" id="A0A259TXY1"/>
<sequence>PREIAVVLALRDGIPLRDALERLGVDTAPLDLPPPPEARPFAHVGPGCAFTWQDHVWTRATLDQALTATPDRRAHPRVLAAYLAATQRGLPATAFRWASGETCVAERVDPDVLVYPAEPAGSPSPVLAPEAWVQTADRFPELGRSVTIDTDAGPLAARLLLSDEASGGAAWHTARGEHLDVDEVSRWRP</sequence>
<dbReference type="EMBL" id="MQWB01000001">
    <property type="protein sequence ID" value="OZC02434.1"/>
    <property type="molecule type" value="Genomic_DNA"/>
</dbReference>
<gene>
    <name evidence="1" type="ORF">BSZ36_05245</name>
</gene>
<evidence type="ECO:0000313" key="2">
    <source>
        <dbReference type="Proteomes" id="UP000216446"/>
    </source>
</evidence>
<keyword evidence="2" id="KW-1185">Reference proteome</keyword>
<accession>A0A259TXY1</accession>
<feature type="non-terminal residue" evidence="1">
    <location>
        <position position="1"/>
    </location>
</feature>
<name>A0A259TXY1_9BACT</name>